<accession>A0A6P5T8Q7</accession>
<evidence type="ECO:0000256" key="2">
    <source>
        <dbReference type="ARBA" id="ARBA00007635"/>
    </source>
</evidence>
<comment type="similarity">
    <text evidence="2 6">Belongs to the drug/metabolite transporter (DMT) superfamily. Plant drug/metabolite exporter (P-DME) (TC 2.A.7.4) family.</text>
</comment>
<evidence type="ECO:0000313" key="8">
    <source>
        <dbReference type="Proteomes" id="UP000515124"/>
    </source>
</evidence>
<reference evidence="9" key="1">
    <citation type="submission" date="2025-08" db="UniProtKB">
        <authorList>
            <consortium name="RefSeq"/>
        </authorList>
    </citation>
    <scope>IDENTIFICATION</scope>
</reference>
<dbReference type="GO" id="GO:0016020">
    <property type="term" value="C:membrane"/>
    <property type="evidence" value="ECO:0007669"/>
    <property type="project" value="UniProtKB-SubCell"/>
</dbReference>
<dbReference type="PANTHER" id="PTHR31218">
    <property type="entry name" value="WAT1-RELATED PROTEIN"/>
    <property type="match status" value="1"/>
</dbReference>
<feature type="transmembrane region" description="Helical" evidence="6">
    <location>
        <begin position="228"/>
        <end position="249"/>
    </location>
</feature>
<feature type="transmembrane region" description="Helical" evidence="6">
    <location>
        <begin position="111"/>
        <end position="131"/>
    </location>
</feature>
<keyword evidence="5 6" id="KW-0472">Membrane</keyword>
<feature type="domain" description="EamA" evidence="7">
    <location>
        <begin position="198"/>
        <end position="338"/>
    </location>
</feature>
<dbReference type="InterPro" id="IPR037185">
    <property type="entry name" value="EmrE-like"/>
</dbReference>
<sequence length="388" mass="42560">MREKHIFCSSSLVEGLKPVMMMLLVQAAYTGMNIFYKMTTEVGMNLTVLVAYRNMFSAALMVPAALIIERKSRPKLTLAILFQAFISGLLGATISQNFYVQSVALTSTTSATAITNLVPAITFVIAICFRLERLALGTHAGRAKAVGTLVGIGGTMVFTFYKGKEIAIWSKHVNLLHDYTHQNSHVASSHRNTGSQLLGSFLALGSSTSFALWLVFQAKVSKTYPSQCHYSNTALMSLMASIQSVAFALCRGRDWSQWKLGWDIKLLTAVYAGVVTTGLVFTVIAWCVQMRGPLFVSIFNPLCFLLVALSGSLFLHEKLYLGSILGGMLIVCGLYMVLWGKNKEMKMMTQLPSIRFQDQLRCDNNNTNVAPNALSISNAPTDATRTTN</sequence>
<feature type="transmembrane region" description="Helical" evidence="6">
    <location>
        <begin position="320"/>
        <end position="338"/>
    </location>
</feature>
<keyword evidence="3 6" id="KW-0812">Transmembrane</keyword>
<dbReference type="GeneID" id="110764853"/>
<protein>
    <recommendedName>
        <fullName evidence="6">WAT1-related protein</fullName>
    </recommendedName>
</protein>
<feature type="transmembrane region" description="Helical" evidence="6">
    <location>
        <begin position="269"/>
        <end position="288"/>
    </location>
</feature>
<feature type="transmembrane region" description="Helical" evidence="6">
    <location>
        <begin position="197"/>
        <end position="216"/>
    </location>
</feature>
<dbReference type="Proteomes" id="UP000515124">
    <property type="component" value="Unplaced"/>
</dbReference>
<evidence type="ECO:0000313" key="9">
    <source>
        <dbReference type="RefSeq" id="XP_021823584.1"/>
    </source>
</evidence>
<dbReference type="KEGG" id="pavi:110764853"/>
<proteinExistence type="inferred from homology"/>
<feature type="transmembrane region" description="Helical" evidence="6">
    <location>
        <begin position="143"/>
        <end position="161"/>
    </location>
</feature>
<dbReference type="GO" id="GO:0022857">
    <property type="term" value="F:transmembrane transporter activity"/>
    <property type="evidence" value="ECO:0007669"/>
    <property type="project" value="InterPro"/>
</dbReference>
<evidence type="ECO:0000256" key="1">
    <source>
        <dbReference type="ARBA" id="ARBA00004141"/>
    </source>
</evidence>
<feature type="transmembrane region" description="Helical" evidence="6">
    <location>
        <begin position="80"/>
        <end position="99"/>
    </location>
</feature>
<name>A0A6P5T8Q7_PRUAV</name>
<keyword evidence="4 6" id="KW-1133">Transmembrane helix</keyword>
<evidence type="ECO:0000256" key="3">
    <source>
        <dbReference type="ARBA" id="ARBA00022692"/>
    </source>
</evidence>
<dbReference type="RefSeq" id="XP_021823584.1">
    <property type="nucleotide sequence ID" value="XM_021967892.1"/>
</dbReference>
<feature type="transmembrane region" description="Helical" evidence="6">
    <location>
        <begin position="50"/>
        <end position="68"/>
    </location>
</feature>
<organism evidence="8 9">
    <name type="scientific">Prunus avium</name>
    <name type="common">Cherry</name>
    <name type="synonym">Cerasus avium</name>
    <dbReference type="NCBI Taxonomy" id="42229"/>
    <lineage>
        <taxon>Eukaryota</taxon>
        <taxon>Viridiplantae</taxon>
        <taxon>Streptophyta</taxon>
        <taxon>Embryophyta</taxon>
        <taxon>Tracheophyta</taxon>
        <taxon>Spermatophyta</taxon>
        <taxon>Magnoliopsida</taxon>
        <taxon>eudicotyledons</taxon>
        <taxon>Gunneridae</taxon>
        <taxon>Pentapetalae</taxon>
        <taxon>rosids</taxon>
        <taxon>fabids</taxon>
        <taxon>Rosales</taxon>
        <taxon>Rosaceae</taxon>
        <taxon>Amygdaloideae</taxon>
        <taxon>Amygdaleae</taxon>
        <taxon>Prunus</taxon>
    </lineage>
</organism>
<comment type="subcellular location">
    <subcellularLocation>
        <location evidence="1 6">Membrane</location>
        <topology evidence="1 6">Multi-pass membrane protein</topology>
    </subcellularLocation>
</comment>
<keyword evidence="8" id="KW-1185">Reference proteome</keyword>
<dbReference type="AlphaFoldDB" id="A0A6P5T8Q7"/>
<evidence type="ECO:0000256" key="5">
    <source>
        <dbReference type="ARBA" id="ARBA00023136"/>
    </source>
</evidence>
<dbReference type="Pfam" id="PF00892">
    <property type="entry name" value="EamA"/>
    <property type="match status" value="2"/>
</dbReference>
<evidence type="ECO:0000259" key="7">
    <source>
        <dbReference type="Pfam" id="PF00892"/>
    </source>
</evidence>
<dbReference type="InterPro" id="IPR000620">
    <property type="entry name" value="EamA_dom"/>
</dbReference>
<dbReference type="SUPFAM" id="SSF103481">
    <property type="entry name" value="Multidrug resistance efflux transporter EmrE"/>
    <property type="match status" value="2"/>
</dbReference>
<evidence type="ECO:0000256" key="6">
    <source>
        <dbReference type="RuleBase" id="RU363077"/>
    </source>
</evidence>
<evidence type="ECO:0000256" key="4">
    <source>
        <dbReference type="ARBA" id="ARBA00022989"/>
    </source>
</evidence>
<dbReference type="InterPro" id="IPR030184">
    <property type="entry name" value="WAT1-related"/>
</dbReference>
<feature type="transmembrane region" description="Helical" evidence="6">
    <location>
        <begin position="295"/>
        <end position="314"/>
    </location>
</feature>
<feature type="domain" description="EamA" evidence="7">
    <location>
        <begin position="18"/>
        <end position="156"/>
    </location>
</feature>
<gene>
    <name evidence="9" type="primary">LOC110764853</name>
</gene>